<dbReference type="CDD" id="cd09603">
    <property type="entry name" value="M1_APN_like"/>
    <property type="match status" value="1"/>
</dbReference>
<feature type="binding site" evidence="2">
    <location>
        <position position="355"/>
    </location>
    <ligand>
        <name>Zn(2+)</name>
        <dbReference type="ChEBI" id="CHEBI:29105"/>
        <note>catalytic</note>
    </ligand>
</feature>
<evidence type="ECO:0000259" key="3">
    <source>
        <dbReference type="Pfam" id="PF01433"/>
    </source>
</evidence>
<dbReference type="OrthoDB" id="100605at2"/>
<feature type="domain" description="Aminopeptidase N-like N-terminal" evidence="4">
    <location>
        <begin position="44"/>
        <end position="221"/>
    </location>
</feature>
<feature type="binding site" evidence="2">
    <location>
        <position position="336"/>
    </location>
    <ligand>
        <name>Zn(2+)</name>
        <dbReference type="ChEBI" id="CHEBI:29105"/>
        <note>catalytic</note>
    </ligand>
</feature>
<keyword evidence="2" id="KW-0862">Zinc</keyword>
<feature type="active site" description="Proton acceptor" evidence="1">
    <location>
        <position position="333"/>
    </location>
</feature>
<dbReference type="GO" id="GO:0008270">
    <property type="term" value="F:zinc ion binding"/>
    <property type="evidence" value="ECO:0007669"/>
    <property type="project" value="InterPro"/>
</dbReference>
<dbReference type="Pfam" id="PF01433">
    <property type="entry name" value="Peptidase_M1"/>
    <property type="match status" value="1"/>
</dbReference>
<dbReference type="SUPFAM" id="SSF63737">
    <property type="entry name" value="Leukotriene A4 hydrolase N-terminal domain"/>
    <property type="match status" value="1"/>
</dbReference>
<dbReference type="InterPro" id="IPR034015">
    <property type="entry name" value="M1_LTA4H"/>
</dbReference>
<dbReference type="SUPFAM" id="SSF55486">
    <property type="entry name" value="Metalloproteases ('zincins'), catalytic domain"/>
    <property type="match status" value="1"/>
</dbReference>
<dbReference type="InterPro" id="IPR027268">
    <property type="entry name" value="Peptidase_M4/M1_CTD_sf"/>
</dbReference>
<protein>
    <submittedName>
        <fullName evidence="5">Peptidase family M1</fullName>
    </submittedName>
</protein>
<evidence type="ECO:0000256" key="2">
    <source>
        <dbReference type="PIRSR" id="PIRSR634015-3"/>
    </source>
</evidence>
<feature type="domain" description="Peptidase M1 membrane alanine aminopeptidase" evidence="3">
    <location>
        <begin position="329"/>
        <end position="467"/>
    </location>
</feature>
<reference evidence="5 6" key="1">
    <citation type="submission" date="2016-11" db="EMBL/GenBank/DDBJ databases">
        <authorList>
            <person name="Jaros S."/>
            <person name="Januszkiewicz K."/>
            <person name="Wedrychowicz H."/>
        </authorList>
    </citation>
    <scope>NUCLEOTIDE SEQUENCE [LARGE SCALE GENOMIC DNA]</scope>
    <source>
        <strain evidence="5 6">DSM 25479</strain>
    </source>
</reference>
<dbReference type="RefSeq" id="WP_073178253.1">
    <property type="nucleotide sequence ID" value="NZ_FQYI01000002.1"/>
</dbReference>
<evidence type="ECO:0000259" key="4">
    <source>
        <dbReference type="Pfam" id="PF17900"/>
    </source>
</evidence>
<proteinExistence type="predicted"/>
<evidence type="ECO:0000313" key="6">
    <source>
        <dbReference type="Proteomes" id="UP000184335"/>
    </source>
</evidence>
<gene>
    <name evidence="5" type="ORF">SAMN05443429_102143</name>
</gene>
<dbReference type="InterPro" id="IPR042097">
    <property type="entry name" value="Aminopeptidase_N-like_N_sf"/>
</dbReference>
<dbReference type="GO" id="GO:0008237">
    <property type="term" value="F:metallopeptidase activity"/>
    <property type="evidence" value="ECO:0007669"/>
    <property type="project" value="InterPro"/>
</dbReference>
<dbReference type="STRING" id="1118202.SAMN05443429_102143"/>
<keyword evidence="2" id="KW-0479">Metal-binding</keyword>
<dbReference type="PANTHER" id="PTHR45726">
    <property type="entry name" value="LEUKOTRIENE A-4 HYDROLASE"/>
    <property type="match status" value="1"/>
</dbReference>
<dbReference type="InterPro" id="IPR045357">
    <property type="entry name" value="Aminopeptidase_N-like_N"/>
</dbReference>
<sequence length="561" mass="64986">MHFTKKHFTALVLISKLVFAQNFTKTDSLKGSNTRFRDFWDVKKYEVTVEPDFQNKSLKGKNIITFEIEKNVKNPVFQIDLMQPMRYKLITADKKFSHRREGDFIFIESTGNFKKGEKFIIEIEFSGKPKNSENAPWDSGWVFSQDSNGLPFIGVAQEAAGASLWLPIKDIWSDEPDNGLIINILTPKNLVGIGNGRLIKTSETRDKKIWSWQVKNPINAYSIAPSVGDYVNFKDEFFGEKGKLDLDFWVLRENLEKAKKQFQQVKPMLAAMEFWFGLYPFYEDSYKLVETPFLGMEHQSNVAYGNGYKNGYLGKDWSGTGVGNLWDFIIVHESGHEWFANSVTASDPADMWIHEAFTCYSETLFIEKNFSKDDARKYILGIRKNILNDRPIQGRFGVRNSGSSDMYWKGAAMLHTIRTAIDDDENFRTILRGISKKFHHKTVSGKEIEKYISENSGIDFSKVFDQYLRTTDIPVLEFFTKEGRLYYRYQNVVQGFNLPLQLNENQWISPNENWQHIRIIDGKSTRFNTENLVEFRQVKEPVFLNLKAGHDCINSGKQIKQ</sequence>
<name>A0A1M6BW97_9FLAO</name>
<dbReference type="InterPro" id="IPR014782">
    <property type="entry name" value="Peptidase_M1_dom"/>
</dbReference>
<organism evidence="5 6">
    <name type="scientific">Cruoricaptor ignavus</name>
    <dbReference type="NCBI Taxonomy" id="1118202"/>
    <lineage>
        <taxon>Bacteria</taxon>
        <taxon>Pseudomonadati</taxon>
        <taxon>Bacteroidota</taxon>
        <taxon>Flavobacteriia</taxon>
        <taxon>Flavobacteriales</taxon>
        <taxon>Weeksellaceae</taxon>
        <taxon>Cruoricaptor</taxon>
    </lineage>
</organism>
<comment type="cofactor">
    <cofactor evidence="2">
        <name>Zn(2+)</name>
        <dbReference type="ChEBI" id="CHEBI:29105"/>
    </cofactor>
    <text evidence="2">Binds 1 zinc ion per subunit.</text>
</comment>
<feature type="active site" description="Proton donor" evidence="1">
    <location>
        <position position="407"/>
    </location>
</feature>
<dbReference type="AlphaFoldDB" id="A0A1M6BW97"/>
<dbReference type="Gene3D" id="2.60.40.1730">
    <property type="entry name" value="tricorn interacting facor f3 domain"/>
    <property type="match status" value="1"/>
</dbReference>
<keyword evidence="6" id="KW-1185">Reference proteome</keyword>
<feature type="binding site" evidence="2">
    <location>
        <position position="332"/>
    </location>
    <ligand>
        <name>Zn(2+)</name>
        <dbReference type="ChEBI" id="CHEBI:29105"/>
        <note>catalytic</note>
    </ligand>
</feature>
<dbReference type="Pfam" id="PF17900">
    <property type="entry name" value="Peptidase_M1_N"/>
    <property type="match status" value="1"/>
</dbReference>
<dbReference type="PANTHER" id="PTHR45726:SF3">
    <property type="entry name" value="LEUKOTRIENE A-4 HYDROLASE"/>
    <property type="match status" value="1"/>
</dbReference>
<evidence type="ECO:0000256" key="1">
    <source>
        <dbReference type="PIRSR" id="PIRSR634015-1"/>
    </source>
</evidence>
<evidence type="ECO:0000313" key="5">
    <source>
        <dbReference type="EMBL" id="SHI52941.1"/>
    </source>
</evidence>
<accession>A0A1M6BW97</accession>
<dbReference type="Gene3D" id="1.10.390.10">
    <property type="entry name" value="Neutral Protease Domain 2"/>
    <property type="match status" value="1"/>
</dbReference>
<dbReference type="Proteomes" id="UP000184335">
    <property type="component" value="Unassembled WGS sequence"/>
</dbReference>
<dbReference type="EMBL" id="FQYI01000002">
    <property type="protein sequence ID" value="SHI52941.1"/>
    <property type="molecule type" value="Genomic_DNA"/>
</dbReference>